<evidence type="ECO:0000313" key="2">
    <source>
        <dbReference type="EMBL" id="SEN84314.1"/>
    </source>
</evidence>
<dbReference type="RefSeq" id="WP_089921134.1">
    <property type="nucleotide sequence ID" value="NZ_FOBB01000013.1"/>
</dbReference>
<dbReference type="OrthoDB" id="6902891at2"/>
<dbReference type="Pfam" id="PF22636">
    <property type="entry name" value="FlK"/>
    <property type="match status" value="1"/>
</dbReference>
<evidence type="ECO:0000313" key="3">
    <source>
        <dbReference type="Proteomes" id="UP000198984"/>
    </source>
</evidence>
<dbReference type="PANTHER" id="PTHR36934:SF1">
    <property type="entry name" value="THIOESTERASE DOMAIN-CONTAINING PROTEIN"/>
    <property type="match status" value="1"/>
</dbReference>
<gene>
    <name evidence="2" type="ORF">SAMN04488505_113151</name>
</gene>
<dbReference type="PANTHER" id="PTHR36934">
    <property type="entry name" value="BLR0278 PROTEIN"/>
    <property type="match status" value="1"/>
</dbReference>
<name>A0A1H8JU96_9BACT</name>
<dbReference type="SUPFAM" id="SSF54637">
    <property type="entry name" value="Thioesterase/thiol ester dehydrase-isomerase"/>
    <property type="match status" value="1"/>
</dbReference>
<keyword evidence="3" id="KW-1185">Reference proteome</keyword>
<dbReference type="EMBL" id="FOBB01000013">
    <property type="protein sequence ID" value="SEN84314.1"/>
    <property type="molecule type" value="Genomic_DNA"/>
</dbReference>
<dbReference type="Gene3D" id="3.10.129.10">
    <property type="entry name" value="Hotdog Thioesterase"/>
    <property type="match status" value="1"/>
</dbReference>
<reference evidence="2 3" key="1">
    <citation type="submission" date="2016-10" db="EMBL/GenBank/DDBJ databases">
        <authorList>
            <person name="de Groot N.N."/>
        </authorList>
    </citation>
    <scope>NUCLEOTIDE SEQUENCE [LARGE SCALE GENOMIC DNA]</scope>
    <source>
        <strain evidence="2 3">DSM 21039</strain>
    </source>
</reference>
<dbReference type="Proteomes" id="UP000198984">
    <property type="component" value="Unassembled WGS sequence"/>
</dbReference>
<dbReference type="InterPro" id="IPR029069">
    <property type="entry name" value="HotDog_dom_sf"/>
</dbReference>
<accession>A0A1H8JU96</accession>
<dbReference type="AlphaFoldDB" id="A0A1H8JU96"/>
<protein>
    <submittedName>
        <fullName evidence="2">Predicted thioesterase</fullName>
    </submittedName>
</protein>
<organism evidence="2 3">
    <name type="scientific">Chitinophaga rupis</name>
    <dbReference type="NCBI Taxonomy" id="573321"/>
    <lineage>
        <taxon>Bacteria</taxon>
        <taxon>Pseudomonadati</taxon>
        <taxon>Bacteroidota</taxon>
        <taxon>Chitinophagia</taxon>
        <taxon>Chitinophagales</taxon>
        <taxon>Chitinophagaceae</taxon>
        <taxon>Chitinophaga</taxon>
    </lineage>
</organism>
<dbReference type="InterPro" id="IPR054485">
    <property type="entry name" value="FlK-like_dom"/>
</dbReference>
<feature type="domain" description="Fluoroacetyl-CoA-specific thioesterase-like" evidence="1">
    <location>
        <begin position="17"/>
        <end position="120"/>
    </location>
</feature>
<sequence>MLHCFKPGDQKHFTRVVREEDCAAFDSGAVHPVYSTFALARDAEWCCRLFVLDMKEADEEGIGTMLTVQHHAPAKAGSSVDFTATIVQLQTHTIVCRYEAKVGNLVIATGEQGQKVLKKEKLQKLFEL</sequence>
<evidence type="ECO:0000259" key="1">
    <source>
        <dbReference type="Pfam" id="PF22636"/>
    </source>
</evidence>
<dbReference type="STRING" id="573321.SAMN04488505_113151"/>
<dbReference type="InterPro" id="IPR025540">
    <property type="entry name" value="FlK"/>
</dbReference>
<proteinExistence type="predicted"/>